<sequence>MAESETYSTLGLYDSAGRDSERPRVLVLLASALERCIQKNERLLDGSRRKDVVTVFHGSRPPSLSIRLYIERIFKYSKCSNSCFVVAYIYMERFLHKMDAYLTSFNVHRLLITNIMVAAKFLDDECYNNAYYAKIGGVSTAEMNRMEMKFLFNLDFRLQVTVEGFRNYCVKLEREGGGECLIDRPIHACGPKEEWQNRSDTQNASTYATYSRRTI</sequence>
<comment type="similarity">
    <text evidence="1">Belongs to the cyclin family. Cyclin U/P subfamily.</text>
</comment>
<keyword evidence="5" id="KW-1185">Reference proteome</keyword>
<dbReference type="AlphaFoldDB" id="A0A6A6MXI0"/>
<dbReference type="PANTHER" id="PTHR15615:SF80">
    <property type="entry name" value="CYCLIN"/>
    <property type="match status" value="1"/>
</dbReference>
<name>A0A6A6MXI0_HEVBR</name>
<dbReference type="PANTHER" id="PTHR15615">
    <property type="match status" value="1"/>
</dbReference>
<protein>
    <recommendedName>
        <fullName evidence="6">Cyclin</fullName>
    </recommendedName>
</protein>
<proteinExistence type="inferred from homology"/>
<dbReference type="EMBL" id="JAAGAX010000005">
    <property type="protein sequence ID" value="KAF2316883.1"/>
    <property type="molecule type" value="Genomic_DNA"/>
</dbReference>
<keyword evidence="3" id="KW-0131">Cell cycle</keyword>
<dbReference type="Pfam" id="PF08613">
    <property type="entry name" value="Cyclin"/>
    <property type="match status" value="1"/>
</dbReference>
<accession>A0A6A6MXI0</accession>
<dbReference type="InterPro" id="IPR013922">
    <property type="entry name" value="Cyclin_PHO80-like"/>
</dbReference>
<dbReference type="GO" id="GO:0019901">
    <property type="term" value="F:protein kinase binding"/>
    <property type="evidence" value="ECO:0007669"/>
    <property type="project" value="InterPro"/>
</dbReference>
<evidence type="ECO:0000256" key="3">
    <source>
        <dbReference type="ARBA" id="ARBA00023306"/>
    </source>
</evidence>
<organism evidence="4 5">
    <name type="scientific">Hevea brasiliensis</name>
    <name type="common">Para rubber tree</name>
    <name type="synonym">Siphonia brasiliensis</name>
    <dbReference type="NCBI Taxonomy" id="3981"/>
    <lineage>
        <taxon>Eukaryota</taxon>
        <taxon>Viridiplantae</taxon>
        <taxon>Streptophyta</taxon>
        <taxon>Embryophyta</taxon>
        <taxon>Tracheophyta</taxon>
        <taxon>Spermatophyta</taxon>
        <taxon>Magnoliopsida</taxon>
        <taxon>eudicotyledons</taxon>
        <taxon>Gunneridae</taxon>
        <taxon>Pentapetalae</taxon>
        <taxon>rosids</taxon>
        <taxon>fabids</taxon>
        <taxon>Malpighiales</taxon>
        <taxon>Euphorbiaceae</taxon>
        <taxon>Crotonoideae</taxon>
        <taxon>Micrandreae</taxon>
        <taxon>Hevea</taxon>
    </lineage>
</organism>
<evidence type="ECO:0000256" key="2">
    <source>
        <dbReference type="ARBA" id="ARBA00022618"/>
    </source>
</evidence>
<evidence type="ECO:0008006" key="6">
    <source>
        <dbReference type="Google" id="ProtNLM"/>
    </source>
</evidence>
<dbReference type="SUPFAM" id="SSF47954">
    <property type="entry name" value="Cyclin-like"/>
    <property type="match status" value="1"/>
</dbReference>
<evidence type="ECO:0000313" key="5">
    <source>
        <dbReference type="Proteomes" id="UP000467840"/>
    </source>
</evidence>
<dbReference type="Proteomes" id="UP000467840">
    <property type="component" value="Chromosome 15"/>
</dbReference>
<comment type="caution">
    <text evidence="4">The sequence shown here is derived from an EMBL/GenBank/DDBJ whole genome shotgun (WGS) entry which is preliminary data.</text>
</comment>
<dbReference type="InterPro" id="IPR036915">
    <property type="entry name" value="Cyclin-like_sf"/>
</dbReference>
<keyword evidence="2" id="KW-0132">Cell division</keyword>
<evidence type="ECO:0000256" key="1">
    <source>
        <dbReference type="ARBA" id="ARBA00007215"/>
    </source>
</evidence>
<gene>
    <name evidence="4" type="ORF">GH714_042224</name>
</gene>
<dbReference type="GO" id="GO:0051301">
    <property type="term" value="P:cell division"/>
    <property type="evidence" value="ECO:0007669"/>
    <property type="project" value="UniProtKB-KW"/>
</dbReference>
<reference evidence="4 5" key="1">
    <citation type="journal article" date="2020" name="Mol. Plant">
        <title>The Chromosome-Based Rubber Tree Genome Provides New Insights into Spurge Genome Evolution and Rubber Biosynthesis.</title>
        <authorList>
            <person name="Liu J."/>
            <person name="Shi C."/>
            <person name="Shi C.C."/>
            <person name="Li W."/>
            <person name="Zhang Q.J."/>
            <person name="Zhang Y."/>
            <person name="Li K."/>
            <person name="Lu H.F."/>
            <person name="Shi C."/>
            <person name="Zhu S.T."/>
            <person name="Xiao Z.Y."/>
            <person name="Nan H."/>
            <person name="Yue Y."/>
            <person name="Zhu X.G."/>
            <person name="Wu Y."/>
            <person name="Hong X.N."/>
            <person name="Fan G.Y."/>
            <person name="Tong Y."/>
            <person name="Zhang D."/>
            <person name="Mao C.L."/>
            <person name="Liu Y.L."/>
            <person name="Hao S.J."/>
            <person name="Liu W.Q."/>
            <person name="Lv M.Q."/>
            <person name="Zhang H.B."/>
            <person name="Liu Y."/>
            <person name="Hu-Tang G.R."/>
            <person name="Wang J.P."/>
            <person name="Wang J.H."/>
            <person name="Sun Y.H."/>
            <person name="Ni S.B."/>
            <person name="Chen W.B."/>
            <person name="Zhang X.C."/>
            <person name="Jiao Y.N."/>
            <person name="Eichler E.E."/>
            <person name="Li G.H."/>
            <person name="Liu X."/>
            <person name="Gao L.Z."/>
        </authorList>
    </citation>
    <scope>NUCLEOTIDE SEQUENCE [LARGE SCALE GENOMIC DNA]</scope>
    <source>
        <strain evidence="5">cv. GT1</strain>
        <tissue evidence="4">Leaf</tissue>
    </source>
</reference>
<dbReference type="Gene3D" id="1.10.472.10">
    <property type="entry name" value="Cyclin-like"/>
    <property type="match status" value="1"/>
</dbReference>
<evidence type="ECO:0000313" key="4">
    <source>
        <dbReference type="EMBL" id="KAF2316883.1"/>
    </source>
</evidence>